<comment type="caution">
    <text evidence="1">The sequence shown here is derived from an EMBL/GenBank/DDBJ whole genome shotgun (WGS) entry which is preliminary data.</text>
</comment>
<dbReference type="AlphaFoldDB" id="A0A699YMD4"/>
<dbReference type="Proteomes" id="UP000485058">
    <property type="component" value="Unassembled WGS sequence"/>
</dbReference>
<dbReference type="EMBL" id="BLLF01000130">
    <property type="protein sequence ID" value="GFH07994.1"/>
    <property type="molecule type" value="Genomic_DNA"/>
</dbReference>
<protein>
    <submittedName>
        <fullName evidence="1">Uncharacterized protein</fullName>
    </submittedName>
</protein>
<sequence>MSSQDAKISRAESRLPIAVANIACEAPEHVAGWEPATRQTAGVRRTQPCSTTIANVACPPVVEQLCSLAR</sequence>
<proteinExistence type="predicted"/>
<keyword evidence="2" id="KW-1185">Reference proteome</keyword>
<evidence type="ECO:0000313" key="1">
    <source>
        <dbReference type="EMBL" id="GFH07994.1"/>
    </source>
</evidence>
<organism evidence="1 2">
    <name type="scientific">Haematococcus lacustris</name>
    <name type="common">Green alga</name>
    <name type="synonym">Haematococcus pluvialis</name>
    <dbReference type="NCBI Taxonomy" id="44745"/>
    <lineage>
        <taxon>Eukaryota</taxon>
        <taxon>Viridiplantae</taxon>
        <taxon>Chlorophyta</taxon>
        <taxon>core chlorophytes</taxon>
        <taxon>Chlorophyceae</taxon>
        <taxon>CS clade</taxon>
        <taxon>Chlamydomonadales</taxon>
        <taxon>Haematococcaceae</taxon>
        <taxon>Haematococcus</taxon>
    </lineage>
</organism>
<gene>
    <name evidence="1" type="ORF">HaLaN_02888</name>
</gene>
<accession>A0A699YMD4</accession>
<evidence type="ECO:0000313" key="2">
    <source>
        <dbReference type="Proteomes" id="UP000485058"/>
    </source>
</evidence>
<reference evidence="1 2" key="1">
    <citation type="submission" date="2020-02" db="EMBL/GenBank/DDBJ databases">
        <title>Draft genome sequence of Haematococcus lacustris strain NIES-144.</title>
        <authorList>
            <person name="Morimoto D."/>
            <person name="Nakagawa S."/>
            <person name="Yoshida T."/>
            <person name="Sawayama S."/>
        </authorList>
    </citation>
    <scope>NUCLEOTIDE SEQUENCE [LARGE SCALE GENOMIC DNA]</scope>
    <source>
        <strain evidence="1 2">NIES-144</strain>
    </source>
</reference>
<name>A0A699YMD4_HAELA</name>